<evidence type="ECO:0000256" key="6">
    <source>
        <dbReference type="SAM" id="Phobius"/>
    </source>
</evidence>
<evidence type="ECO:0000259" key="7">
    <source>
        <dbReference type="Pfam" id="PF08334"/>
    </source>
</evidence>
<dbReference type="NCBIfam" id="TIGR02532">
    <property type="entry name" value="IV_pilin_GFxxxE"/>
    <property type="match status" value="1"/>
</dbReference>
<dbReference type="AlphaFoldDB" id="A0A2H0VZV8"/>
<keyword evidence="5 6" id="KW-0472">Membrane</keyword>
<dbReference type="InterPro" id="IPR000983">
    <property type="entry name" value="Bac_GSPG_pilin"/>
</dbReference>
<evidence type="ECO:0000256" key="4">
    <source>
        <dbReference type="ARBA" id="ARBA00022989"/>
    </source>
</evidence>
<evidence type="ECO:0000256" key="3">
    <source>
        <dbReference type="ARBA" id="ARBA00022692"/>
    </source>
</evidence>
<dbReference type="InterPro" id="IPR012902">
    <property type="entry name" value="N_methyl_site"/>
</dbReference>
<dbReference type="Pfam" id="PF07963">
    <property type="entry name" value="N_methyl"/>
    <property type="match status" value="1"/>
</dbReference>
<dbReference type="Pfam" id="PF08334">
    <property type="entry name" value="T2SSG"/>
    <property type="match status" value="1"/>
</dbReference>
<keyword evidence="3 6" id="KW-0812">Transmembrane</keyword>
<evidence type="ECO:0000313" key="8">
    <source>
        <dbReference type="EMBL" id="PIS04616.1"/>
    </source>
</evidence>
<dbReference type="GO" id="GO:0015628">
    <property type="term" value="P:protein secretion by the type II secretion system"/>
    <property type="evidence" value="ECO:0007669"/>
    <property type="project" value="InterPro"/>
</dbReference>
<name>A0A2H0VZV8_9BACT</name>
<dbReference type="Gene3D" id="3.30.700.10">
    <property type="entry name" value="Glycoprotein, Type 4 Pilin"/>
    <property type="match status" value="1"/>
</dbReference>
<sequence>MHQSLKQKGGFSLVELLVVIAIIGLLATIAIVATNIARRKAMVTRAQAEVRQIVTAIALLENDSGEWPGHKTIEDVESGGSGNEIWDLNVDLAGIAGTDGNFSGWDGPYMNSVPLDPWGNNYFFDTDYDIDPGAGQKWAAVVGSFGPNGVGQNVYDSDNIFLVLSVGE</sequence>
<gene>
    <name evidence="8" type="ORF">COT81_05470</name>
</gene>
<dbReference type="PRINTS" id="PR00813">
    <property type="entry name" value="BCTERIALGSPG"/>
</dbReference>
<protein>
    <recommendedName>
        <fullName evidence="7">Type II secretion system protein GspG C-terminal domain-containing protein</fullName>
    </recommendedName>
</protein>
<dbReference type="InterPro" id="IPR045584">
    <property type="entry name" value="Pilin-like"/>
</dbReference>
<reference evidence="9" key="1">
    <citation type="submission" date="2017-09" db="EMBL/GenBank/DDBJ databases">
        <title>Depth-based differentiation of microbial function through sediment-hosted aquifers and enrichment of novel symbionts in the deep terrestrial subsurface.</title>
        <authorList>
            <person name="Probst A.J."/>
            <person name="Ladd B."/>
            <person name="Jarett J.K."/>
            <person name="Geller-Mcgrath D.E."/>
            <person name="Sieber C.M.K."/>
            <person name="Emerson J.B."/>
            <person name="Anantharaman K."/>
            <person name="Thomas B.C."/>
            <person name="Malmstrom R."/>
            <person name="Stieglmeier M."/>
            <person name="Klingl A."/>
            <person name="Woyke T."/>
            <person name="Ryan C.M."/>
            <person name="Banfield J.F."/>
        </authorList>
    </citation>
    <scope>NUCLEOTIDE SEQUENCE [LARGE SCALE GENOMIC DNA]</scope>
</reference>
<feature type="domain" description="Type II secretion system protein GspG C-terminal" evidence="7">
    <location>
        <begin position="102"/>
        <end position="134"/>
    </location>
</feature>
<proteinExistence type="predicted"/>
<dbReference type="PROSITE" id="PS00409">
    <property type="entry name" value="PROKAR_NTER_METHYL"/>
    <property type="match status" value="1"/>
</dbReference>
<dbReference type="InterPro" id="IPR013545">
    <property type="entry name" value="T2SS_protein-GspG_C"/>
</dbReference>
<dbReference type="GO" id="GO:0016020">
    <property type="term" value="C:membrane"/>
    <property type="evidence" value="ECO:0007669"/>
    <property type="project" value="UniProtKB-SubCell"/>
</dbReference>
<feature type="transmembrane region" description="Helical" evidence="6">
    <location>
        <begin position="16"/>
        <end position="37"/>
    </location>
</feature>
<comment type="caution">
    <text evidence="8">The sequence shown here is derived from an EMBL/GenBank/DDBJ whole genome shotgun (WGS) entry which is preliminary data.</text>
</comment>
<dbReference type="PANTHER" id="PTHR30093:SF44">
    <property type="entry name" value="TYPE II SECRETION SYSTEM CORE PROTEIN G"/>
    <property type="match status" value="1"/>
</dbReference>
<evidence type="ECO:0000256" key="5">
    <source>
        <dbReference type="ARBA" id="ARBA00023136"/>
    </source>
</evidence>
<evidence type="ECO:0000256" key="1">
    <source>
        <dbReference type="ARBA" id="ARBA00004167"/>
    </source>
</evidence>
<dbReference type="SUPFAM" id="SSF54523">
    <property type="entry name" value="Pili subunits"/>
    <property type="match status" value="1"/>
</dbReference>
<dbReference type="EMBL" id="PEZZ01000046">
    <property type="protein sequence ID" value="PIS04616.1"/>
    <property type="molecule type" value="Genomic_DNA"/>
</dbReference>
<accession>A0A2H0VZV8</accession>
<comment type="subcellular location">
    <subcellularLocation>
        <location evidence="1">Membrane</location>
        <topology evidence="1">Single-pass membrane protein</topology>
    </subcellularLocation>
</comment>
<dbReference type="Proteomes" id="UP000230935">
    <property type="component" value="Unassembled WGS sequence"/>
</dbReference>
<evidence type="ECO:0000313" key="9">
    <source>
        <dbReference type="Proteomes" id="UP000230935"/>
    </source>
</evidence>
<evidence type="ECO:0000256" key="2">
    <source>
        <dbReference type="ARBA" id="ARBA00022481"/>
    </source>
</evidence>
<keyword evidence="4 6" id="KW-1133">Transmembrane helix</keyword>
<dbReference type="GO" id="GO:0015627">
    <property type="term" value="C:type II protein secretion system complex"/>
    <property type="evidence" value="ECO:0007669"/>
    <property type="project" value="InterPro"/>
</dbReference>
<dbReference type="PANTHER" id="PTHR30093">
    <property type="entry name" value="GENERAL SECRETION PATHWAY PROTEIN G"/>
    <property type="match status" value="1"/>
</dbReference>
<keyword evidence="2" id="KW-0488">Methylation</keyword>
<organism evidence="8 9">
    <name type="scientific">Candidatus Buchananbacteria bacterium CG10_big_fil_rev_8_21_14_0_10_42_9</name>
    <dbReference type="NCBI Taxonomy" id="1974526"/>
    <lineage>
        <taxon>Bacteria</taxon>
        <taxon>Candidatus Buchananiibacteriota</taxon>
    </lineage>
</organism>